<evidence type="ECO:0000313" key="1">
    <source>
        <dbReference type="EMBL" id="GAH01406.1"/>
    </source>
</evidence>
<feature type="non-terminal residue" evidence="1">
    <location>
        <position position="1"/>
    </location>
</feature>
<name>X1BZZ5_9ZZZZ</name>
<sequence length="77" mass="8830">LVGSCCCVLSKNKVKKGDLFIIDQSSKDRDKHSLNQDFPKDGLIATFVADFGDDRPIFRCRGEVFYWQPDDIFKIKT</sequence>
<reference evidence="1" key="1">
    <citation type="journal article" date="2014" name="Front. Microbiol.">
        <title>High frequency of phylogenetically diverse reductive dehalogenase-homologous genes in deep subseafloor sedimentary metagenomes.</title>
        <authorList>
            <person name="Kawai M."/>
            <person name="Futagami T."/>
            <person name="Toyoda A."/>
            <person name="Takaki Y."/>
            <person name="Nishi S."/>
            <person name="Hori S."/>
            <person name="Arai W."/>
            <person name="Tsubouchi T."/>
            <person name="Morono Y."/>
            <person name="Uchiyama I."/>
            <person name="Ito T."/>
            <person name="Fujiyama A."/>
            <person name="Inagaki F."/>
            <person name="Takami H."/>
        </authorList>
    </citation>
    <scope>NUCLEOTIDE SEQUENCE</scope>
    <source>
        <strain evidence="1">Expedition CK06-06</strain>
    </source>
</reference>
<accession>X1BZZ5</accession>
<organism evidence="1">
    <name type="scientific">marine sediment metagenome</name>
    <dbReference type="NCBI Taxonomy" id="412755"/>
    <lineage>
        <taxon>unclassified sequences</taxon>
        <taxon>metagenomes</taxon>
        <taxon>ecological metagenomes</taxon>
    </lineage>
</organism>
<gene>
    <name evidence="1" type="ORF">S01H4_47705</name>
</gene>
<protein>
    <submittedName>
        <fullName evidence="1">Uncharacterized protein</fullName>
    </submittedName>
</protein>
<comment type="caution">
    <text evidence="1">The sequence shown here is derived from an EMBL/GenBank/DDBJ whole genome shotgun (WGS) entry which is preliminary data.</text>
</comment>
<dbReference type="AlphaFoldDB" id="X1BZZ5"/>
<dbReference type="EMBL" id="BART01026813">
    <property type="protein sequence ID" value="GAH01406.1"/>
    <property type="molecule type" value="Genomic_DNA"/>
</dbReference>
<proteinExistence type="predicted"/>